<evidence type="ECO:0000313" key="3">
    <source>
        <dbReference type="Proteomes" id="UP000320585"/>
    </source>
</evidence>
<evidence type="ECO:0008006" key="4">
    <source>
        <dbReference type="Google" id="ProtNLM"/>
    </source>
</evidence>
<keyword evidence="1" id="KW-0732">Signal</keyword>
<keyword evidence="3" id="KW-1185">Reference proteome</keyword>
<evidence type="ECO:0000313" key="2">
    <source>
        <dbReference type="EMBL" id="BBK26147.1"/>
    </source>
</evidence>
<sequence length="273" mass="26550">MKQERRKIMTALIMSSLLSLGFCGAPAYAAVTAESSSGTVTGNEDTGTVNGNTLNIVSGTTVGSAVAGSTITTVESGMTDSISTDSVSGNTIAVTGGTVNSLAAGGLSLNGSVTGNSASMGNSDTVQSSAAVIAGGISGAGDANRNTLSFSGGSVSELAVGGFSDYGGASDNSVTMSGGSVYKLAGGASVGGVASLGQTLINDFSSLGSGLSYKGTTGGSTENNRVTMSGGSATYVWGAYNWNLTGTEGNVDVIGNQVTISDTAVVNGTGCWR</sequence>
<name>A0A8D4UWC4_9FIRM</name>
<dbReference type="RefSeq" id="WP_022382190.1">
    <property type="nucleotide sequence ID" value="NZ_AP019697.1"/>
</dbReference>
<feature type="signal peptide" evidence="1">
    <location>
        <begin position="1"/>
        <end position="29"/>
    </location>
</feature>
<accession>A0A8D4UWC4</accession>
<protein>
    <recommendedName>
        <fullName evidence="4">Autotransporter</fullName>
    </recommendedName>
</protein>
<proteinExistence type="predicted"/>
<dbReference type="KEGG" id="dho:Dia5BBH33_20820"/>
<gene>
    <name evidence="2" type="ORF">Dia5BBH33_20820</name>
</gene>
<organism evidence="2 3">
    <name type="scientific">Dialister hominis</name>
    <dbReference type="NCBI Taxonomy" id="2582419"/>
    <lineage>
        <taxon>Bacteria</taxon>
        <taxon>Bacillati</taxon>
        <taxon>Bacillota</taxon>
        <taxon>Negativicutes</taxon>
        <taxon>Veillonellales</taxon>
        <taxon>Veillonellaceae</taxon>
        <taxon>Dialister</taxon>
    </lineage>
</organism>
<reference evidence="3" key="1">
    <citation type="submission" date="2019-05" db="EMBL/GenBank/DDBJ databases">
        <title>Complete genome sequencing of Dialister sp. strain 5BBH33.</title>
        <authorList>
            <person name="Sakamoto M."/>
            <person name="Murakami T."/>
            <person name="Mori H."/>
        </authorList>
    </citation>
    <scope>NUCLEOTIDE SEQUENCE [LARGE SCALE GENOMIC DNA]</scope>
    <source>
        <strain evidence="3">5BBH33</strain>
    </source>
</reference>
<feature type="chain" id="PRO_5034557661" description="Autotransporter" evidence="1">
    <location>
        <begin position="30"/>
        <end position="273"/>
    </location>
</feature>
<dbReference type="EMBL" id="AP019697">
    <property type="protein sequence ID" value="BBK26147.1"/>
    <property type="molecule type" value="Genomic_DNA"/>
</dbReference>
<evidence type="ECO:0000256" key="1">
    <source>
        <dbReference type="SAM" id="SignalP"/>
    </source>
</evidence>
<dbReference type="GeneID" id="92717279"/>
<dbReference type="AlphaFoldDB" id="A0A8D4UWC4"/>
<dbReference type="Proteomes" id="UP000320585">
    <property type="component" value="Chromosome"/>
</dbReference>